<gene>
    <name evidence="1" type="ORF">LITE_LOCUS22214</name>
</gene>
<sequence>FLNRQLSRNNTGFLASSSWREGGISNLTWAEFDYDYENADLSSCKEEDLFCEGGVRQQETE</sequence>
<name>A0AAV0L5T9_9ROSI</name>
<protein>
    <submittedName>
        <fullName evidence="1">Uncharacterized protein</fullName>
    </submittedName>
</protein>
<dbReference type="AlphaFoldDB" id="A0AAV0L5T9"/>
<feature type="non-terminal residue" evidence="1">
    <location>
        <position position="1"/>
    </location>
</feature>
<proteinExistence type="predicted"/>
<comment type="caution">
    <text evidence="1">The sequence shown here is derived from an EMBL/GenBank/DDBJ whole genome shotgun (WGS) entry which is preliminary data.</text>
</comment>
<evidence type="ECO:0000313" key="2">
    <source>
        <dbReference type="Proteomes" id="UP001154282"/>
    </source>
</evidence>
<dbReference type="EMBL" id="CAMGYJ010000006">
    <property type="protein sequence ID" value="CAI0429591.1"/>
    <property type="molecule type" value="Genomic_DNA"/>
</dbReference>
<keyword evidence="2" id="KW-1185">Reference proteome</keyword>
<evidence type="ECO:0000313" key="1">
    <source>
        <dbReference type="EMBL" id="CAI0429591.1"/>
    </source>
</evidence>
<reference evidence="1" key="1">
    <citation type="submission" date="2022-08" db="EMBL/GenBank/DDBJ databases">
        <authorList>
            <person name="Gutierrez-Valencia J."/>
        </authorList>
    </citation>
    <scope>NUCLEOTIDE SEQUENCE</scope>
</reference>
<dbReference type="Proteomes" id="UP001154282">
    <property type="component" value="Unassembled WGS sequence"/>
</dbReference>
<accession>A0AAV0L5T9</accession>
<organism evidence="1 2">
    <name type="scientific">Linum tenue</name>
    <dbReference type="NCBI Taxonomy" id="586396"/>
    <lineage>
        <taxon>Eukaryota</taxon>
        <taxon>Viridiplantae</taxon>
        <taxon>Streptophyta</taxon>
        <taxon>Embryophyta</taxon>
        <taxon>Tracheophyta</taxon>
        <taxon>Spermatophyta</taxon>
        <taxon>Magnoliopsida</taxon>
        <taxon>eudicotyledons</taxon>
        <taxon>Gunneridae</taxon>
        <taxon>Pentapetalae</taxon>
        <taxon>rosids</taxon>
        <taxon>fabids</taxon>
        <taxon>Malpighiales</taxon>
        <taxon>Linaceae</taxon>
        <taxon>Linum</taxon>
    </lineage>
</organism>